<gene>
    <name evidence="1" type="ORF">CODIS_30270</name>
</gene>
<keyword evidence="2" id="KW-1185">Reference proteome</keyword>
<dbReference type="InterPro" id="IPR052025">
    <property type="entry name" value="Xyloglucanase_GH74"/>
</dbReference>
<dbReference type="SUPFAM" id="SSF110296">
    <property type="entry name" value="Oligoxyloglucan reducing end-specific cellobiohydrolase"/>
    <property type="match status" value="1"/>
</dbReference>
<dbReference type="CDD" id="cd15482">
    <property type="entry name" value="Sialidase_non-viral"/>
    <property type="match status" value="1"/>
</dbReference>
<dbReference type="Proteomes" id="UP000094769">
    <property type="component" value="Unassembled WGS sequence"/>
</dbReference>
<dbReference type="GO" id="GO:0010411">
    <property type="term" value="P:xyloglucan metabolic process"/>
    <property type="evidence" value="ECO:0007669"/>
    <property type="project" value="TreeGrafter"/>
</dbReference>
<dbReference type="EMBL" id="MARB01000018">
    <property type="protein sequence ID" value="ODJ86708.1"/>
    <property type="molecule type" value="Genomic_DNA"/>
</dbReference>
<accession>A0A7Z0VJG7</accession>
<name>A0A7Z0VJG7_9GAMM</name>
<dbReference type="Gene3D" id="2.130.10.10">
    <property type="entry name" value="YVTN repeat-like/Quinoprotein amine dehydrogenase"/>
    <property type="match status" value="1"/>
</dbReference>
<dbReference type="OrthoDB" id="5664384at2"/>
<dbReference type="AlphaFoldDB" id="A0A7Z0VJG7"/>
<sequence length="372" mass="41083">MADRLLVGTHKGLFRIKRVDEGRWEIERSWFLGDPVSTVLAVPGTGHIHAALDLGHFGVKMQHSRDGGDNWNEAPVPAYPDKPDGLEDKDPFRGLEIPWSTQKIWSLAAGMPGELWCGVIPGGLFRSTDGGESWALMRALWDDPRRRQWMGGGYDFAGIHSILVDPRDPAHVTVGVSVGGVWTTIDSGAHWELIGEGLRSAYMPPDQAADPLTQDPHRIVHCPASPDRLWMQHHNGIFVSDDGGRHWRELHDVLPSGFGFAVAAHPADPDTAWFVPAQKDEQRIPVDGRLVVTRTRNGGERFEILATGLPQAHAYDLVYRHALAVDEQGERLAFGSTTGSLWVSEDQGDAWQAISHHLPPVLCVQFQQSTSD</sequence>
<evidence type="ECO:0000313" key="2">
    <source>
        <dbReference type="Proteomes" id="UP000094769"/>
    </source>
</evidence>
<dbReference type="RefSeq" id="WP_069126700.1">
    <property type="nucleotide sequence ID" value="NZ_MARB01000018.1"/>
</dbReference>
<organism evidence="1 2">
    <name type="scientific">Candidatus Thiodiazotropha endolucinida</name>
    <dbReference type="NCBI Taxonomy" id="1655433"/>
    <lineage>
        <taxon>Bacteria</taxon>
        <taxon>Pseudomonadati</taxon>
        <taxon>Pseudomonadota</taxon>
        <taxon>Gammaproteobacteria</taxon>
        <taxon>Chromatiales</taxon>
        <taxon>Sedimenticolaceae</taxon>
        <taxon>Candidatus Thiodiazotropha</taxon>
    </lineage>
</organism>
<evidence type="ECO:0000313" key="1">
    <source>
        <dbReference type="EMBL" id="ODJ86708.1"/>
    </source>
</evidence>
<dbReference type="InterPro" id="IPR015943">
    <property type="entry name" value="WD40/YVTN_repeat-like_dom_sf"/>
</dbReference>
<protein>
    <submittedName>
        <fullName evidence="1">BNR/Asp-box repeat protein</fullName>
    </submittedName>
</protein>
<proteinExistence type="predicted"/>
<dbReference type="PANTHER" id="PTHR43739">
    <property type="entry name" value="XYLOGLUCANASE (EUROFUNG)"/>
    <property type="match status" value="1"/>
</dbReference>
<comment type="caution">
    <text evidence="1">The sequence shown here is derived from an EMBL/GenBank/DDBJ whole genome shotgun (WGS) entry which is preliminary data.</text>
</comment>
<dbReference type="PANTHER" id="PTHR43739:SF5">
    <property type="entry name" value="EXO-ALPHA-SIALIDASE"/>
    <property type="match status" value="1"/>
</dbReference>
<reference evidence="1 2" key="1">
    <citation type="submission" date="2016-06" db="EMBL/GenBank/DDBJ databases">
        <title>Genome sequence of endosymbiont of Candidatus Endolucinida thiodiazotropha.</title>
        <authorList>
            <person name="Poehlein A."/>
            <person name="Koenig S."/>
            <person name="Heiden S.E."/>
            <person name="Thuermer A."/>
            <person name="Voget S."/>
            <person name="Daniel R."/>
            <person name="Markert S."/>
            <person name="Gros O."/>
            <person name="Schweder T."/>
        </authorList>
    </citation>
    <scope>NUCLEOTIDE SEQUENCE [LARGE SCALE GENOMIC DNA]</scope>
    <source>
        <strain evidence="1 2">COS</strain>
    </source>
</reference>